<comment type="caution">
    <text evidence="9">The sequence shown here is derived from an EMBL/GenBank/DDBJ whole genome shotgun (WGS) entry which is preliminary data.</text>
</comment>
<dbReference type="InterPro" id="IPR000515">
    <property type="entry name" value="MetI-like"/>
</dbReference>
<evidence type="ECO:0000256" key="2">
    <source>
        <dbReference type="ARBA" id="ARBA00022448"/>
    </source>
</evidence>
<feature type="transmembrane region" description="Helical" evidence="7">
    <location>
        <begin position="77"/>
        <end position="96"/>
    </location>
</feature>
<evidence type="ECO:0000256" key="3">
    <source>
        <dbReference type="ARBA" id="ARBA00022475"/>
    </source>
</evidence>
<evidence type="ECO:0000256" key="1">
    <source>
        <dbReference type="ARBA" id="ARBA00004651"/>
    </source>
</evidence>
<organism evidence="9 10">
    <name type="scientific">Paenibacillus eucommiae</name>
    <dbReference type="NCBI Taxonomy" id="1355755"/>
    <lineage>
        <taxon>Bacteria</taxon>
        <taxon>Bacillati</taxon>
        <taxon>Bacillota</taxon>
        <taxon>Bacilli</taxon>
        <taxon>Bacillales</taxon>
        <taxon>Paenibacillaceae</taxon>
        <taxon>Paenibacillus</taxon>
    </lineage>
</organism>
<keyword evidence="3" id="KW-1003">Cell membrane</keyword>
<dbReference type="PANTHER" id="PTHR43744:SF9">
    <property type="entry name" value="POLYGALACTURONAN_RHAMNOGALACTURONAN TRANSPORT SYSTEM PERMEASE PROTEIN YTCP"/>
    <property type="match status" value="1"/>
</dbReference>
<dbReference type="Proteomes" id="UP001519287">
    <property type="component" value="Unassembled WGS sequence"/>
</dbReference>
<keyword evidence="2" id="KW-0813">Transport</keyword>
<evidence type="ECO:0000256" key="7">
    <source>
        <dbReference type="SAM" id="Phobius"/>
    </source>
</evidence>
<evidence type="ECO:0000313" key="10">
    <source>
        <dbReference type="Proteomes" id="UP001519287"/>
    </source>
</evidence>
<feature type="transmembrane region" description="Helical" evidence="7">
    <location>
        <begin position="261"/>
        <end position="281"/>
    </location>
</feature>
<dbReference type="PANTHER" id="PTHR43744">
    <property type="entry name" value="ABC TRANSPORTER PERMEASE PROTEIN MG189-RELATED-RELATED"/>
    <property type="match status" value="1"/>
</dbReference>
<feature type="domain" description="ABC transmembrane type-1" evidence="8">
    <location>
        <begin position="73"/>
        <end position="277"/>
    </location>
</feature>
<dbReference type="CDD" id="cd06261">
    <property type="entry name" value="TM_PBP2"/>
    <property type="match status" value="1"/>
</dbReference>
<accession>A0ABS4IVW2</accession>
<dbReference type="Gene3D" id="1.10.3720.10">
    <property type="entry name" value="MetI-like"/>
    <property type="match status" value="1"/>
</dbReference>
<keyword evidence="6 7" id="KW-0472">Membrane</keyword>
<name>A0ABS4IVW2_9BACL</name>
<dbReference type="EMBL" id="JAGGLB010000010">
    <property type="protein sequence ID" value="MBP1991728.1"/>
    <property type="molecule type" value="Genomic_DNA"/>
</dbReference>
<feature type="transmembrane region" description="Helical" evidence="7">
    <location>
        <begin position="108"/>
        <end position="127"/>
    </location>
</feature>
<evidence type="ECO:0000313" key="9">
    <source>
        <dbReference type="EMBL" id="MBP1991728.1"/>
    </source>
</evidence>
<keyword evidence="4 7" id="KW-0812">Transmembrane</keyword>
<dbReference type="SUPFAM" id="SSF161098">
    <property type="entry name" value="MetI-like"/>
    <property type="match status" value="1"/>
</dbReference>
<gene>
    <name evidence="9" type="ORF">J2Z66_003335</name>
</gene>
<evidence type="ECO:0000256" key="4">
    <source>
        <dbReference type="ARBA" id="ARBA00022692"/>
    </source>
</evidence>
<keyword evidence="5 7" id="KW-1133">Transmembrane helix</keyword>
<dbReference type="PROSITE" id="PS50928">
    <property type="entry name" value="ABC_TM1"/>
    <property type="match status" value="1"/>
</dbReference>
<dbReference type="InterPro" id="IPR035906">
    <property type="entry name" value="MetI-like_sf"/>
</dbReference>
<keyword evidence="10" id="KW-1185">Reference proteome</keyword>
<feature type="transmembrane region" description="Helical" evidence="7">
    <location>
        <begin position="180"/>
        <end position="204"/>
    </location>
</feature>
<sequence>MKISKGDRLFDSLNIMFAIVVMIVVLYPLLFVISASFSSPAAINSGKVYLFPVGFTWDGYKAVFENSQVWVGFRNSFLYAGVAVVFNLFMTTVAAYPLSRKDFRYRNAVMYAFAFTMYFGGGLIPTYLVIKQLGLIDTFWVMVIPGAMSVFNVILMRTYIQTSIPELLQEAARMDGCSDFRYLTSILVPLCRPILAVIALYVAVGSWNSYFNALIYLSSDELYPIQIFLRNILAMNQFDPQMMTKIQDPSIIESKLGMQALLKYTLIVVSILPVLMIYPFVQKHFIKGIQLGAIKG</sequence>
<protein>
    <submittedName>
        <fullName evidence="9">ABC-type glycerol-3-phosphate transport system permease component</fullName>
    </submittedName>
</protein>
<evidence type="ECO:0000256" key="5">
    <source>
        <dbReference type="ARBA" id="ARBA00022989"/>
    </source>
</evidence>
<evidence type="ECO:0000256" key="6">
    <source>
        <dbReference type="ARBA" id="ARBA00023136"/>
    </source>
</evidence>
<proteinExistence type="predicted"/>
<reference evidence="9 10" key="1">
    <citation type="submission" date="2021-03" db="EMBL/GenBank/DDBJ databases">
        <title>Genomic Encyclopedia of Type Strains, Phase IV (KMG-IV): sequencing the most valuable type-strain genomes for metagenomic binning, comparative biology and taxonomic classification.</title>
        <authorList>
            <person name="Goeker M."/>
        </authorList>
    </citation>
    <scope>NUCLEOTIDE SEQUENCE [LARGE SCALE GENOMIC DNA]</scope>
    <source>
        <strain evidence="9 10">DSM 26048</strain>
    </source>
</reference>
<evidence type="ECO:0000259" key="8">
    <source>
        <dbReference type="PROSITE" id="PS50928"/>
    </source>
</evidence>
<comment type="subcellular location">
    <subcellularLocation>
        <location evidence="1">Cell membrane</location>
        <topology evidence="1">Multi-pass membrane protein</topology>
    </subcellularLocation>
</comment>
<feature type="transmembrane region" description="Helical" evidence="7">
    <location>
        <begin position="139"/>
        <end position="160"/>
    </location>
</feature>
<feature type="transmembrane region" description="Helical" evidence="7">
    <location>
        <begin position="12"/>
        <end position="37"/>
    </location>
</feature>